<organism evidence="2 3">
    <name type="scientific">Pseudomonas shahriarae</name>
    <dbReference type="NCBI Taxonomy" id="2745512"/>
    <lineage>
        <taxon>Bacteria</taxon>
        <taxon>Pseudomonadati</taxon>
        <taxon>Pseudomonadota</taxon>
        <taxon>Gammaproteobacteria</taxon>
        <taxon>Pseudomonadales</taxon>
        <taxon>Pseudomonadaceae</taxon>
        <taxon>Pseudomonas</taxon>
    </lineage>
</organism>
<keyword evidence="3" id="KW-1185">Reference proteome</keyword>
<dbReference type="Proteomes" id="UP001148189">
    <property type="component" value="Unassembled WGS sequence"/>
</dbReference>
<protein>
    <submittedName>
        <fullName evidence="2">Uncharacterized protein</fullName>
    </submittedName>
</protein>
<gene>
    <name evidence="2" type="ORF">M5G21_23720</name>
</gene>
<feature type="compositionally biased region" description="Low complexity" evidence="1">
    <location>
        <begin position="36"/>
        <end position="45"/>
    </location>
</feature>
<evidence type="ECO:0000313" key="2">
    <source>
        <dbReference type="EMBL" id="MDD0987966.1"/>
    </source>
</evidence>
<name>A0ABT5NI42_9PSED</name>
<comment type="caution">
    <text evidence="2">The sequence shown here is derived from an EMBL/GenBank/DDBJ whole genome shotgun (WGS) entry which is preliminary data.</text>
</comment>
<feature type="region of interest" description="Disordered" evidence="1">
    <location>
        <begin position="137"/>
        <end position="156"/>
    </location>
</feature>
<dbReference type="RefSeq" id="WP_273865557.1">
    <property type="nucleotide sequence ID" value="NZ_JAMDHD010000039.1"/>
</dbReference>
<dbReference type="EMBL" id="JAMDHD010000039">
    <property type="protein sequence ID" value="MDD0987966.1"/>
    <property type="molecule type" value="Genomic_DNA"/>
</dbReference>
<sequence length="180" mass="19694">MQISPTQNRLTALCPPRTFQWNLNMTISVSQPTLTAPTLAAPPTAESQASTKPHLDAPRGAYGRPRDDNRSAGQIFKDTPILKDILKQDGPFASNFINQLKQQTGDWSAANRDPESRANAAYNLAKVATYIDGREDLERQGPTQQNDQHVQGFGQFGSVSAGSEAQLFKAFSEKGYSALR</sequence>
<feature type="region of interest" description="Disordered" evidence="1">
    <location>
        <begin position="36"/>
        <end position="74"/>
    </location>
</feature>
<accession>A0ABT5NI42</accession>
<evidence type="ECO:0000313" key="3">
    <source>
        <dbReference type="Proteomes" id="UP001148189"/>
    </source>
</evidence>
<reference evidence="2" key="1">
    <citation type="submission" date="2022-05" db="EMBL/GenBank/DDBJ databases">
        <title>Novel Pseudomonas spp. Isolated from a Rainbow Trout Aquaculture Facility.</title>
        <authorList>
            <person name="Testerman T."/>
            <person name="Graf J."/>
        </authorList>
    </citation>
    <scope>NUCLEOTIDE SEQUENCE</scope>
    <source>
        <strain evidence="2">ID1050</strain>
    </source>
</reference>
<proteinExistence type="predicted"/>
<evidence type="ECO:0000256" key="1">
    <source>
        <dbReference type="SAM" id="MobiDB-lite"/>
    </source>
</evidence>